<accession>A0A0N4X9G0</accession>
<dbReference type="WBParaSite" id="HPLM_0002100201-mRNA-1">
    <property type="protein sequence ID" value="HPLM_0002100201-mRNA-1"/>
    <property type="gene ID" value="HPLM_0002100201"/>
</dbReference>
<reference evidence="1 2" key="2">
    <citation type="submission" date="2018-11" db="EMBL/GenBank/DDBJ databases">
        <authorList>
            <consortium name="Pathogen Informatics"/>
        </authorList>
    </citation>
    <scope>NUCLEOTIDE SEQUENCE [LARGE SCALE GENOMIC DNA]</scope>
    <source>
        <strain evidence="1 2">MHpl1</strain>
    </source>
</reference>
<evidence type="ECO:0000313" key="1">
    <source>
        <dbReference type="EMBL" id="VDO87230.1"/>
    </source>
</evidence>
<name>A0A0N4X9G0_HAEPC</name>
<evidence type="ECO:0000313" key="3">
    <source>
        <dbReference type="WBParaSite" id="HPLM_0002100201-mRNA-1"/>
    </source>
</evidence>
<dbReference type="Proteomes" id="UP000268014">
    <property type="component" value="Unassembled WGS sequence"/>
</dbReference>
<reference evidence="3" key="1">
    <citation type="submission" date="2017-02" db="UniProtKB">
        <authorList>
            <consortium name="WormBaseParasite"/>
        </authorList>
    </citation>
    <scope>IDENTIFICATION</scope>
</reference>
<dbReference type="AlphaFoldDB" id="A0A0N4X9G0"/>
<gene>
    <name evidence="1" type="ORF">HPLM_LOCUS20994</name>
</gene>
<dbReference type="EMBL" id="UZAF01022810">
    <property type="protein sequence ID" value="VDO87230.1"/>
    <property type="molecule type" value="Genomic_DNA"/>
</dbReference>
<keyword evidence="2" id="KW-1185">Reference proteome</keyword>
<protein>
    <submittedName>
        <fullName evidence="1 3">Uncharacterized protein</fullName>
    </submittedName>
</protein>
<proteinExistence type="predicted"/>
<sequence length="94" mass="10506">MLSIQADAVLIEADPYFFSTNRARTCHTWSSFCQIATWIASEHEDGFPSDRTNTTLMFTGPATCSPRKCFGTDVYLNNRFSSFFTNKSTCSGPV</sequence>
<evidence type="ECO:0000313" key="2">
    <source>
        <dbReference type="Proteomes" id="UP000268014"/>
    </source>
</evidence>
<organism evidence="3">
    <name type="scientific">Haemonchus placei</name>
    <name type="common">Barber's pole worm</name>
    <dbReference type="NCBI Taxonomy" id="6290"/>
    <lineage>
        <taxon>Eukaryota</taxon>
        <taxon>Metazoa</taxon>
        <taxon>Ecdysozoa</taxon>
        <taxon>Nematoda</taxon>
        <taxon>Chromadorea</taxon>
        <taxon>Rhabditida</taxon>
        <taxon>Rhabditina</taxon>
        <taxon>Rhabditomorpha</taxon>
        <taxon>Strongyloidea</taxon>
        <taxon>Trichostrongylidae</taxon>
        <taxon>Haemonchus</taxon>
    </lineage>
</organism>